<organism evidence="2 3">
    <name type="scientific">Vibrio paracholerae</name>
    <dbReference type="NCBI Taxonomy" id="650003"/>
    <lineage>
        <taxon>Bacteria</taxon>
        <taxon>Pseudomonadati</taxon>
        <taxon>Pseudomonadota</taxon>
        <taxon>Gammaproteobacteria</taxon>
        <taxon>Vibrionales</taxon>
        <taxon>Vibrionaceae</taxon>
        <taxon>Vibrio</taxon>
    </lineage>
</organism>
<dbReference type="AlphaFoldDB" id="A0ABD7FWR8"/>
<dbReference type="InterPro" id="IPR000477">
    <property type="entry name" value="RT_dom"/>
</dbReference>
<dbReference type="Pfam" id="PF00078">
    <property type="entry name" value="RVT_1"/>
    <property type="match status" value="1"/>
</dbReference>
<dbReference type="NCBIfam" id="NF041747">
    <property type="entry name" value="Drt3a"/>
    <property type="match status" value="1"/>
</dbReference>
<dbReference type="RefSeq" id="WP_113610326.1">
    <property type="nucleotide sequence ID" value="NZ_CAWQMY010000105.1"/>
</dbReference>
<protein>
    <recommendedName>
        <fullName evidence="1">Reverse transcriptase domain-containing protein</fullName>
    </recommendedName>
</protein>
<name>A0ABD7FWR8_9VIBR</name>
<dbReference type="CDD" id="cd01646">
    <property type="entry name" value="RT_Bac_retron_I"/>
    <property type="match status" value="1"/>
</dbReference>
<evidence type="ECO:0000259" key="1">
    <source>
        <dbReference type="PROSITE" id="PS50878"/>
    </source>
</evidence>
<gene>
    <name evidence="2" type="ORF">DLR72_06355</name>
</gene>
<accession>A0ABD7FWR8</accession>
<dbReference type="EMBL" id="QKKU01000041">
    <property type="protein sequence ID" value="RBM69335.1"/>
    <property type="molecule type" value="Genomic_DNA"/>
</dbReference>
<feature type="domain" description="Reverse transcriptase" evidence="1">
    <location>
        <begin position="1"/>
        <end position="258"/>
    </location>
</feature>
<sequence>MFDQSFTSKNISRQLRKSDFISSPELRNDVVKVSTIIEAVNFSETCHFVREDFNSKIVKGKPVYTLSDLPKELVLRKAHNNLKRLYKLKQTDRDVIVNQLKSLLKEQLPYHLYRLDIHKFYESVRHDVVLDHIHNNTAINYRTKNFITNFLNAFSSEEARGFPRGISLSATLSELLMRKFDHDVKQHLDVFYYARFVDDIVIVTSTKESKSFIAELEEILPSGLRFNNREDGSDKISIVKATPSHTKAQKFTYLGYDFIIDEQNTSTKKDKLIKLDIAQSKTKKIKTRLIKSFINFEINSDFKLLLDRVKLLTSNYSLLDKKKEIQVMSGIYYNYKCIDDSESKSLLELDLLLKRIIYNNKSLSSSGSLNLSKKQRKELLKYSFSNGFKRRVKVHFSPNRQNKLQRTWKDDR</sequence>
<dbReference type="Proteomes" id="UP000252199">
    <property type="component" value="Unassembled WGS sequence"/>
</dbReference>
<reference evidence="2 3" key="1">
    <citation type="submission" date="2018-06" db="EMBL/GenBank/DDBJ databases">
        <title>Draft genome sequences of nine Vibrio sp. clinical isolates from across the United States representing the closest known relative of Vibrio cholerae.</title>
        <authorList>
            <person name="Islam M.T."/>
            <person name="Liang K."/>
            <person name="Im M.S."/>
            <person name="Winkjer J."/>
            <person name="Busby S."/>
            <person name="Batra D."/>
            <person name="Rowe L."/>
            <person name="Tarr C.L."/>
            <person name="Boucher Y."/>
        </authorList>
    </citation>
    <scope>NUCLEOTIDE SEQUENCE [LARGE SCALE GENOMIC DNA]</scope>
    <source>
        <strain evidence="2 3">2017V-1110</strain>
    </source>
</reference>
<proteinExistence type="predicted"/>
<dbReference type="PROSITE" id="PS50878">
    <property type="entry name" value="RT_POL"/>
    <property type="match status" value="1"/>
</dbReference>
<comment type="caution">
    <text evidence="2">The sequence shown here is derived from an EMBL/GenBank/DDBJ whole genome shotgun (WGS) entry which is preliminary data.</text>
</comment>
<evidence type="ECO:0000313" key="2">
    <source>
        <dbReference type="EMBL" id="RBM69335.1"/>
    </source>
</evidence>
<evidence type="ECO:0000313" key="3">
    <source>
        <dbReference type="Proteomes" id="UP000252199"/>
    </source>
</evidence>